<name>A0A3L7JYL0_9BACI</name>
<dbReference type="Pfam" id="PF00583">
    <property type="entry name" value="Acetyltransf_1"/>
    <property type="match status" value="1"/>
</dbReference>
<dbReference type="NCBIfam" id="TIGR03827">
    <property type="entry name" value="GNAT_ablB"/>
    <property type="match status" value="1"/>
</dbReference>
<feature type="domain" description="N-acetyltransferase" evidence="1">
    <location>
        <begin position="128"/>
        <end position="279"/>
    </location>
</feature>
<proteinExistence type="predicted"/>
<keyword evidence="3" id="KW-1185">Reference proteome</keyword>
<dbReference type="RefSeq" id="WP_121680854.1">
    <property type="nucleotide sequence ID" value="NZ_RCVZ01000007.1"/>
</dbReference>
<accession>A0A3L7JYL0</accession>
<dbReference type="InterPro" id="IPR000182">
    <property type="entry name" value="GNAT_dom"/>
</dbReference>
<comment type="caution">
    <text evidence="2">The sequence shown here is derived from an EMBL/GenBank/DDBJ whole genome shotgun (WGS) entry which is preliminary data.</text>
</comment>
<dbReference type="EMBL" id="RCVZ01000007">
    <property type="protein sequence ID" value="RLQ95199.1"/>
    <property type="molecule type" value="Genomic_DNA"/>
</dbReference>
<dbReference type="PROSITE" id="PS51186">
    <property type="entry name" value="GNAT"/>
    <property type="match status" value="1"/>
</dbReference>
<dbReference type="Proteomes" id="UP000276770">
    <property type="component" value="Unassembled WGS sequence"/>
</dbReference>
<dbReference type="GO" id="GO:0008080">
    <property type="term" value="F:N-acetyltransferase activity"/>
    <property type="evidence" value="ECO:0007669"/>
    <property type="project" value="InterPro"/>
</dbReference>
<organism evidence="2 3">
    <name type="scientific">Falsibacillus albus</name>
    <dbReference type="NCBI Taxonomy" id="2478915"/>
    <lineage>
        <taxon>Bacteria</taxon>
        <taxon>Bacillati</taxon>
        <taxon>Bacillota</taxon>
        <taxon>Bacilli</taxon>
        <taxon>Bacillales</taxon>
        <taxon>Bacillaceae</taxon>
        <taxon>Falsibacillus</taxon>
    </lineage>
</organism>
<dbReference type="Gene3D" id="3.40.630.30">
    <property type="match status" value="1"/>
</dbReference>
<reference evidence="2 3" key="1">
    <citation type="submission" date="2018-10" db="EMBL/GenBank/DDBJ databases">
        <title>Falsibacillus sp. genome draft.</title>
        <authorList>
            <person name="Shi S."/>
        </authorList>
    </citation>
    <scope>NUCLEOTIDE SEQUENCE [LARGE SCALE GENOMIC DNA]</scope>
    <source>
        <strain evidence="2 3">GY 10110</strain>
    </source>
</reference>
<evidence type="ECO:0000259" key="1">
    <source>
        <dbReference type="PROSITE" id="PS51186"/>
    </source>
</evidence>
<gene>
    <name evidence="2" type="primary">ablB</name>
    <name evidence="2" type="ORF">D9X91_11945</name>
</gene>
<dbReference type="AlphaFoldDB" id="A0A3L7JYL0"/>
<protein>
    <submittedName>
        <fullName evidence="2">Putative beta-lysine N-acetyltransferase</fullName>
    </submittedName>
</protein>
<dbReference type="SUPFAM" id="SSF55729">
    <property type="entry name" value="Acyl-CoA N-acyltransferases (Nat)"/>
    <property type="match status" value="1"/>
</dbReference>
<dbReference type="InterPro" id="IPR022525">
    <property type="entry name" value="GNAT_AblB"/>
</dbReference>
<keyword evidence="2" id="KW-0808">Transferase</keyword>
<evidence type="ECO:0000313" key="2">
    <source>
        <dbReference type="EMBL" id="RLQ95199.1"/>
    </source>
</evidence>
<evidence type="ECO:0000313" key="3">
    <source>
        <dbReference type="Proteomes" id="UP000276770"/>
    </source>
</evidence>
<sequence>MQQKKSLSKSTFWANIYVDELNNRIRVDDFRGEITSIMRCLEEEFSSPKFEKFIMKARMENLNELISAGFTLEAVIDRYFNGSNAYLMAKYRGDDRRNSKNWVKEEYILEQVLKEERQFGFHSEKPGITMRMAEKVDAPLLASLYRKVFAVYPVPIHEASYISKSMDEGSIFYCIEKDGQIISAASAEISMINHNAELTDCATLPDFRKGGLMKDLLLALEEELRKRRIFCCYTIARSLSFGMNMAFYQLGYEYRGRLVNNCYIYDKLEDMNVWVKDLSTAEKSALT</sequence>
<dbReference type="InterPro" id="IPR016181">
    <property type="entry name" value="Acyl_CoA_acyltransferase"/>
</dbReference>
<dbReference type="OrthoDB" id="9790652at2"/>